<evidence type="ECO:0000313" key="1">
    <source>
        <dbReference type="EMBL" id="KAF6145360.1"/>
    </source>
</evidence>
<keyword evidence="2" id="KW-1185">Reference proteome</keyword>
<comment type="caution">
    <text evidence="1">The sequence shown here is derived from an EMBL/GenBank/DDBJ whole genome shotgun (WGS) entry which is preliminary data.</text>
</comment>
<dbReference type="AlphaFoldDB" id="A0A7J7LS37"/>
<sequence length="131" mass="14872">MECEHNYPILHESVLAQVVGLDSSRVVWSALEKQFASKSRARKMQILRELQTIRKGSKTMSQYFLHAKQLVDSLATTGNPMNDSNLQQIILSGLDFAYDVIMTTLTATVDDIDMDDFYAHLLAFDMRVEAQ</sequence>
<accession>A0A7J7LS37</accession>
<dbReference type="Pfam" id="PF14223">
    <property type="entry name" value="Retrotran_gag_2"/>
    <property type="match status" value="1"/>
</dbReference>
<dbReference type="PANTHER" id="PTHR47481:SF31">
    <property type="entry name" value="OS01G0873500 PROTEIN"/>
    <property type="match status" value="1"/>
</dbReference>
<dbReference type="OrthoDB" id="1912561at2759"/>
<proteinExistence type="predicted"/>
<dbReference type="PANTHER" id="PTHR47481">
    <property type="match status" value="1"/>
</dbReference>
<name>A0A7J7LS37_9MAGN</name>
<dbReference type="EMBL" id="JACGCM010002073">
    <property type="protein sequence ID" value="KAF6145360.1"/>
    <property type="molecule type" value="Genomic_DNA"/>
</dbReference>
<reference evidence="1 2" key="1">
    <citation type="journal article" date="2020" name="IScience">
        <title>Genome Sequencing of the Endangered Kingdonia uniflora (Circaeasteraceae, Ranunculales) Reveals Potential Mechanisms of Evolutionary Specialization.</title>
        <authorList>
            <person name="Sun Y."/>
            <person name="Deng T."/>
            <person name="Zhang A."/>
            <person name="Moore M.J."/>
            <person name="Landis J.B."/>
            <person name="Lin N."/>
            <person name="Zhang H."/>
            <person name="Zhang X."/>
            <person name="Huang J."/>
            <person name="Zhang X."/>
            <person name="Sun H."/>
            <person name="Wang H."/>
        </authorList>
    </citation>
    <scope>NUCLEOTIDE SEQUENCE [LARGE SCALE GENOMIC DNA]</scope>
    <source>
        <strain evidence="1">TB1705</strain>
        <tissue evidence="1">Leaf</tissue>
    </source>
</reference>
<protein>
    <submittedName>
        <fullName evidence="1">Uncharacterized protein</fullName>
    </submittedName>
</protein>
<gene>
    <name evidence="1" type="ORF">GIB67_016821</name>
</gene>
<evidence type="ECO:0000313" key="2">
    <source>
        <dbReference type="Proteomes" id="UP000541444"/>
    </source>
</evidence>
<dbReference type="Proteomes" id="UP000541444">
    <property type="component" value="Unassembled WGS sequence"/>
</dbReference>
<organism evidence="1 2">
    <name type="scientific">Kingdonia uniflora</name>
    <dbReference type="NCBI Taxonomy" id="39325"/>
    <lineage>
        <taxon>Eukaryota</taxon>
        <taxon>Viridiplantae</taxon>
        <taxon>Streptophyta</taxon>
        <taxon>Embryophyta</taxon>
        <taxon>Tracheophyta</taxon>
        <taxon>Spermatophyta</taxon>
        <taxon>Magnoliopsida</taxon>
        <taxon>Ranunculales</taxon>
        <taxon>Circaeasteraceae</taxon>
        <taxon>Kingdonia</taxon>
    </lineage>
</organism>